<keyword evidence="4" id="KW-1185">Reference proteome</keyword>
<gene>
    <name evidence="3" type="ORF">GIB67_019762</name>
</gene>
<protein>
    <recommendedName>
        <fullName evidence="2">AMP-binding enzyme C-terminal domain-containing protein</fullName>
    </recommendedName>
</protein>
<evidence type="ECO:0000313" key="4">
    <source>
        <dbReference type="Proteomes" id="UP000541444"/>
    </source>
</evidence>
<feature type="region of interest" description="Disordered" evidence="1">
    <location>
        <begin position="119"/>
        <end position="145"/>
    </location>
</feature>
<comment type="caution">
    <text evidence="3">The sequence shown here is derived from an EMBL/GenBank/DDBJ whole genome shotgun (WGS) entry which is preliminary data.</text>
</comment>
<dbReference type="OrthoDB" id="10253115at2759"/>
<dbReference type="Pfam" id="PF13193">
    <property type="entry name" value="AMP-binding_C"/>
    <property type="match status" value="1"/>
</dbReference>
<organism evidence="3 4">
    <name type="scientific">Kingdonia uniflora</name>
    <dbReference type="NCBI Taxonomy" id="39325"/>
    <lineage>
        <taxon>Eukaryota</taxon>
        <taxon>Viridiplantae</taxon>
        <taxon>Streptophyta</taxon>
        <taxon>Embryophyta</taxon>
        <taxon>Tracheophyta</taxon>
        <taxon>Spermatophyta</taxon>
        <taxon>Magnoliopsida</taxon>
        <taxon>Ranunculales</taxon>
        <taxon>Circaeasteraceae</taxon>
        <taxon>Kingdonia</taxon>
    </lineage>
</organism>
<dbReference type="AlphaFoldDB" id="A0A7J7MK31"/>
<dbReference type="PANTHER" id="PTHR44378">
    <property type="entry name" value="ACYL-ACTIVATING ENZYME 17, PEROXISOMAL-RELATED"/>
    <property type="match status" value="1"/>
</dbReference>
<evidence type="ECO:0000256" key="1">
    <source>
        <dbReference type="SAM" id="MobiDB-lite"/>
    </source>
</evidence>
<name>A0A7J7MK31_9MAGN</name>
<sequence length="145" mass="15973">MQTSAVEIERVCDGADESIVETAAISIAPVNGGPEELVILVVLKEGLRCKPDQLKTKFSRAIQKNLNPLFKVSYVKIVSEFPRTATNKLLRRVLRDQIKHELALPRQIIVGACSRAEPRFSQGSKGNNKQADTFAEDVSAPFSSH</sequence>
<feature type="domain" description="AMP-binding enzyme C-terminal" evidence="2">
    <location>
        <begin position="20"/>
        <end position="88"/>
    </location>
</feature>
<accession>A0A7J7MK31</accession>
<dbReference type="Gene3D" id="3.30.300.30">
    <property type="match status" value="1"/>
</dbReference>
<dbReference type="InterPro" id="IPR025110">
    <property type="entry name" value="AMP-bd_C"/>
</dbReference>
<dbReference type="InterPro" id="IPR045851">
    <property type="entry name" value="AMP-bd_C_sf"/>
</dbReference>
<proteinExistence type="predicted"/>
<dbReference type="EMBL" id="JACGCM010001428">
    <property type="protein sequence ID" value="KAF6155236.1"/>
    <property type="molecule type" value="Genomic_DNA"/>
</dbReference>
<feature type="compositionally biased region" description="Polar residues" evidence="1">
    <location>
        <begin position="121"/>
        <end position="131"/>
    </location>
</feature>
<evidence type="ECO:0000259" key="2">
    <source>
        <dbReference type="Pfam" id="PF13193"/>
    </source>
</evidence>
<dbReference type="SUPFAM" id="SSF56801">
    <property type="entry name" value="Acetyl-CoA synthetase-like"/>
    <property type="match status" value="1"/>
</dbReference>
<reference evidence="3 4" key="1">
    <citation type="journal article" date="2020" name="IScience">
        <title>Genome Sequencing of the Endangered Kingdonia uniflora (Circaeasteraceae, Ranunculales) Reveals Potential Mechanisms of Evolutionary Specialization.</title>
        <authorList>
            <person name="Sun Y."/>
            <person name="Deng T."/>
            <person name="Zhang A."/>
            <person name="Moore M.J."/>
            <person name="Landis J.B."/>
            <person name="Lin N."/>
            <person name="Zhang H."/>
            <person name="Zhang X."/>
            <person name="Huang J."/>
            <person name="Zhang X."/>
            <person name="Sun H."/>
            <person name="Wang H."/>
        </authorList>
    </citation>
    <scope>NUCLEOTIDE SEQUENCE [LARGE SCALE GENOMIC DNA]</scope>
    <source>
        <strain evidence="3">TB1705</strain>
        <tissue evidence="3">Leaf</tissue>
    </source>
</reference>
<dbReference type="PANTHER" id="PTHR44378:SF1">
    <property type="entry name" value="ACYL-ACTIVATING ENZYME 18, PEROXISOMAL-RELATED"/>
    <property type="match status" value="1"/>
</dbReference>
<evidence type="ECO:0000313" key="3">
    <source>
        <dbReference type="EMBL" id="KAF6155236.1"/>
    </source>
</evidence>
<dbReference type="Proteomes" id="UP000541444">
    <property type="component" value="Unassembled WGS sequence"/>
</dbReference>